<name>A0A016VK74_9BILA</name>
<gene>
    <name evidence="1" type="primary">Acey_s0008.g124</name>
    <name evidence="1" type="ORF">Y032_0008g124</name>
</gene>
<proteinExistence type="predicted"/>
<comment type="caution">
    <text evidence="1">The sequence shown here is derived from an EMBL/GenBank/DDBJ whole genome shotgun (WGS) entry which is preliminary data.</text>
</comment>
<reference evidence="2" key="1">
    <citation type="journal article" date="2015" name="Nat. Genet.">
        <title>The genome and transcriptome of the zoonotic hookworm Ancylostoma ceylanicum identify infection-specific gene families.</title>
        <authorList>
            <person name="Schwarz E.M."/>
            <person name="Hu Y."/>
            <person name="Antoshechkin I."/>
            <person name="Miller M.M."/>
            <person name="Sternberg P.W."/>
            <person name="Aroian R.V."/>
        </authorList>
    </citation>
    <scope>NUCLEOTIDE SEQUENCE</scope>
    <source>
        <strain evidence="2">HY135</strain>
    </source>
</reference>
<organism evidence="1 2">
    <name type="scientific">Ancylostoma ceylanicum</name>
    <dbReference type="NCBI Taxonomy" id="53326"/>
    <lineage>
        <taxon>Eukaryota</taxon>
        <taxon>Metazoa</taxon>
        <taxon>Ecdysozoa</taxon>
        <taxon>Nematoda</taxon>
        <taxon>Chromadorea</taxon>
        <taxon>Rhabditida</taxon>
        <taxon>Rhabditina</taxon>
        <taxon>Rhabditomorpha</taxon>
        <taxon>Strongyloidea</taxon>
        <taxon>Ancylostomatidae</taxon>
        <taxon>Ancylostomatinae</taxon>
        <taxon>Ancylostoma</taxon>
    </lineage>
</organism>
<dbReference type="AlphaFoldDB" id="A0A016VK74"/>
<keyword evidence="2" id="KW-1185">Reference proteome</keyword>
<accession>A0A016VK74</accession>
<dbReference type="Proteomes" id="UP000024635">
    <property type="component" value="Unassembled WGS sequence"/>
</dbReference>
<evidence type="ECO:0000313" key="1">
    <source>
        <dbReference type="EMBL" id="EYC27676.1"/>
    </source>
</evidence>
<dbReference type="EMBL" id="JARK01001344">
    <property type="protein sequence ID" value="EYC27676.1"/>
    <property type="molecule type" value="Genomic_DNA"/>
</dbReference>
<sequence length="67" mass="7218">MMSSLSAIQSLAELQAKFRPEALMSFDSEGVAAPLRDGSESSDNTLTHSKMLVNLTCRNALAMKLSD</sequence>
<protein>
    <submittedName>
        <fullName evidence="1">Uncharacterized protein</fullName>
    </submittedName>
</protein>
<evidence type="ECO:0000313" key="2">
    <source>
        <dbReference type="Proteomes" id="UP000024635"/>
    </source>
</evidence>
<dbReference type="OrthoDB" id="10516619at2759"/>